<comment type="caution">
    <text evidence="1">The sequence shown here is derived from an EMBL/GenBank/DDBJ whole genome shotgun (WGS) entry which is preliminary data.</text>
</comment>
<evidence type="ECO:0008006" key="3">
    <source>
        <dbReference type="Google" id="ProtNLM"/>
    </source>
</evidence>
<name>A0A0G0IPX9_9BACT</name>
<dbReference type="InterPro" id="IPR035093">
    <property type="entry name" value="RelE/ParE_toxin_dom_sf"/>
</dbReference>
<dbReference type="AlphaFoldDB" id="A0A0G0IPX9"/>
<sequence>MYKRFYSLFSKDDLEKLEERERRQTILKIRQLTFPFPDSLNIKKMSGKSDLYRMKTGKIRVLFYIDHELKRIIIRKIGFRKDVYRKLKN</sequence>
<organism evidence="1 2">
    <name type="scientific">Candidatus Roizmanbacteria bacterium GW2011_GWC2_37_13</name>
    <dbReference type="NCBI Taxonomy" id="1618486"/>
    <lineage>
        <taxon>Bacteria</taxon>
        <taxon>Candidatus Roizmaniibacteriota</taxon>
    </lineage>
</organism>
<gene>
    <name evidence="1" type="ORF">US40_C0003G0056</name>
</gene>
<evidence type="ECO:0000313" key="1">
    <source>
        <dbReference type="EMBL" id="KKQ26204.1"/>
    </source>
</evidence>
<proteinExistence type="predicted"/>
<dbReference type="SUPFAM" id="SSF143011">
    <property type="entry name" value="RelE-like"/>
    <property type="match status" value="1"/>
</dbReference>
<reference evidence="1 2" key="1">
    <citation type="journal article" date="2015" name="Nature">
        <title>rRNA introns, odd ribosomes, and small enigmatic genomes across a large radiation of phyla.</title>
        <authorList>
            <person name="Brown C.T."/>
            <person name="Hug L.A."/>
            <person name="Thomas B.C."/>
            <person name="Sharon I."/>
            <person name="Castelle C.J."/>
            <person name="Singh A."/>
            <person name="Wilkins M.J."/>
            <person name="Williams K.H."/>
            <person name="Banfield J.F."/>
        </authorList>
    </citation>
    <scope>NUCLEOTIDE SEQUENCE [LARGE SCALE GENOMIC DNA]</scope>
</reference>
<dbReference type="EMBL" id="LBSV01000003">
    <property type="protein sequence ID" value="KKQ26204.1"/>
    <property type="molecule type" value="Genomic_DNA"/>
</dbReference>
<dbReference type="Proteomes" id="UP000034917">
    <property type="component" value="Unassembled WGS sequence"/>
</dbReference>
<protein>
    <recommendedName>
        <fullName evidence="3">Plasmid stabilization system</fullName>
    </recommendedName>
</protein>
<dbReference type="InterPro" id="IPR052747">
    <property type="entry name" value="TA_system_RelE_toxin"/>
</dbReference>
<dbReference type="PANTHER" id="PTHR38813:SF1">
    <property type="entry name" value="TOXIN RELE1-RELATED"/>
    <property type="match status" value="1"/>
</dbReference>
<dbReference type="Gene3D" id="3.30.2310.20">
    <property type="entry name" value="RelE-like"/>
    <property type="match status" value="1"/>
</dbReference>
<evidence type="ECO:0000313" key="2">
    <source>
        <dbReference type="Proteomes" id="UP000034917"/>
    </source>
</evidence>
<dbReference type="PANTHER" id="PTHR38813">
    <property type="match status" value="1"/>
</dbReference>
<accession>A0A0G0IPX9</accession>